<dbReference type="RefSeq" id="WP_251918980.1">
    <property type="nucleotide sequence ID" value="NZ_JAMRXG010000038.1"/>
</dbReference>
<dbReference type="GO" id="GO:0000155">
    <property type="term" value="F:phosphorelay sensor kinase activity"/>
    <property type="evidence" value="ECO:0007669"/>
    <property type="project" value="InterPro"/>
</dbReference>
<dbReference type="InterPro" id="IPR003594">
    <property type="entry name" value="HATPase_dom"/>
</dbReference>
<evidence type="ECO:0000256" key="1">
    <source>
        <dbReference type="ARBA" id="ARBA00022679"/>
    </source>
</evidence>
<dbReference type="InterPro" id="IPR017205">
    <property type="entry name" value="Sig_transdc_His_kinase_ChrS"/>
</dbReference>
<organism evidence="7 8">
    <name type="scientific">Nocardia pulmonis</name>
    <dbReference type="NCBI Taxonomy" id="2951408"/>
    <lineage>
        <taxon>Bacteria</taxon>
        <taxon>Bacillati</taxon>
        <taxon>Actinomycetota</taxon>
        <taxon>Actinomycetes</taxon>
        <taxon>Mycobacteriales</taxon>
        <taxon>Nocardiaceae</taxon>
        <taxon>Nocardia</taxon>
    </lineage>
</organism>
<reference evidence="7" key="1">
    <citation type="submission" date="2022-06" db="EMBL/GenBank/DDBJ databases">
        <title>Novel species in genus nocardia.</title>
        <authorList>
            <person name="Li F."/>
        </authorList>
    </citation>
    <scope>NUCLEOTIDE SEQUENCE</scope>
    <source>
        <strain evidence="7">CDC141</strain>
    </source>
</reference>
<keyword evidence="4" id="KW-0175">Coiled coil</keyword>
<feature type="transmembrane region" description="Helical" evidence="5">
    <location>
        <begin position="43"/>
        <end position="60"/>
    </location>
</feature>
<keyword evidence="2 7" id="KW-0418">Kinase</keyword>
<keyword evidence="5" id="KW-0812">Transmembrane</keyword>
<dbReference type="InterPro" id="IPR050482">
    <property type="entry name" value="Sensor_HK_TwoCompSys"/>
</dbReference>
<dbReference type="EMBL" id="JAMRXG010000038">
    <property type="protein sequence ID" value="MCM6779082.1"/>
    <property type="molecule type" value="Genomic_DNA"/>
</dbReference>
<evidence type="ECO:0000313" key="7">
    <source>
        <dbReference type="EMBL" id="MCM6779082.1"/>
    </source>
</evidence>
<feature type="transmembrane region" description="Helical" evidence="5">
    <location>
        <begin position="80"/>
        <end position="105"/>
    </location>
</feature>
<dbReference type="Proteomes" id="UP001139157">
    <property type="component" value="Unassembled WGS sequence"/>
</dbReference>
<evidence type="ECO:0000256" key="2">
    <source>
        <dbReference type="ARBA" id="ARBA00022777"/>
    </source>
</evidence>
<feature type="domain" description="Histidine kinase" evidence="6">
    <location>
        <begin position="324"/>
        <end position="416"/>
    </location>
</feature>
<dbReference type="PIRSF" id="PIRSF037434">
    <property type="entry name" value="STHK_ChrS"/>
    <property type="match status" value="1"/>
</dbReference>
<dbReference type="Gene3D" id="3.30.565.10">
    <property type="entry name" value="Histidine kinase-like ATPase, C-terminal domain"/>
    <property type="match status" value="1"/>
</dbReference>
<dbReference type="PANTHER" id="PTHR24421:SF62">
    <property type="entry name" value="SENSORY TRANSDUCTION HISTIDINE KINASE"/>
    <property type="match status" value="1"/>
</dbReference>
<dbReference type="PANTHER" id="PTHR24421">
    <property type="entry name" value="NITRATE/NITRITE SENSOR PROTEIN NARX-RELATED"/>
    <property type="match status" value="1"/>
</dbReference>
<dbReference type="Pfam" id="PF02518">
    <property type="entry name" value="HATPase_c"/>
    <property type="match status" value="1"/>
</dbReference>
<sequence>MTDVPRAEAGWSWFLRWGPYALLGLGAVAAAATAPVLMSATEVYLAAALAAGALCWQLAWGSRLSRALPDRTAGRVVYFAMRSALAFALCWLNPFFSIFALMGYFDAGRHLPRSRRRWGLLGIAMTLALSQSCVPDGPPPRNVVELVVFSVLFALHATLALVLDRFNDQEAEKAAKQDAVIEDLEIANARLAQALDENAALQAQLVVQAREAGITAERRRLAADLHDSMVQGLVGVVTQLQAALDSDGPASRAHTERAVALAIYSLGEARRSVHDLIPGPLENRTLPEALEQAVERWSAGSTARLNLTVVGTVEQLHDELESTLLRITEEALSNVAKHANAGRVGVTLSYIDDEVTLDVRDDGCGFDPSRAPRPSEEGGFGLDGMQVRAGRVGGVVVIESEPGSGTAISARVPLVRR</sequence>
<protein>
    <submittedName>
        <fullName evidence="7">Sensor histidine kinase</fullName>
    </submittedName>
</protein>
<comment type="caution">
    <text evidence="7">The sequence shown here is derived from an EMBL/GenBank/DDBJ whole genome shotgun (WGS) entry which is preliminary data.</text>
</comment>
<dbReference type="AlphaFoldDB" id="A0A9X2EDT1"/>
<dbReference type="SUPFAM" id="SSF55874">
    <property type="entry name" value="ATPase domain of HSP90 chaperone/DNA topoisomerase II/histidine kinase"/>
    <property type="match status" value="1"/>
</dbReference>
<proteinExistence type="predicted"/>
<keyword evidence="8" id="KW-1185">Reference proteome</keyword>
<dbReference type="InterPro" id="IPR036890">
    <property type="entry name" value="HATPase_C_sf"/>
</dbReference>
<dbReference type="Pfam" id="PF07730">
    <property type="entry name" value="HisKA_3"/>
    <property type="match status" value="1"/>
</dbReference>
<name>A0A9X2EDT1_9NOCA</name>
<feature type="coiled-coil region" evidence="4">
    <location>
        <begin position="184"/>
        <end position="211"/>
    </location>
</feature>
<dbReference type="SMART" id="SM00387">
    <property type="entry name" value="HATPase_c"/>
    <property type="match status" value="1"/>
</dbReference>
<keyword evidence="1" id="KW-0808">Transferase</keyword>
<evidence type="ECO:0000259" key="6">
    <source>
        <dbReference type="PROSITE" id="PS50109"/>
    </source>
</evidence>
<keyword evidence="5" id="KW-1133">Transmembrane helix</keyword>
<dbReference type="GO" id="GO:0046983">
    <property type="term" value="F:protein dimerization activity"/>
    <property type="evidence" value="ECO:0007669"/>
    <property type="project" value="InterPro"/>
</dbReference>
<keyword evidence="5" id="KW-0472">Membrane</keyword>
<dbReference type="CDD" id="cd16917">
    <property type="entry name" value="HATPase_UhpB-NarQ-NarX-like"/>
    <property type="match status" value="1"/>
</dbReference>
<dbReference type="PROSITE" id="PS50109">
    <property type="entry name" value="HIS_KIN"/>
    <property type="match status" value="1"/>
</dbReference>
<keyword evidence="3" id="KW-0902">Two-component regulatory system</keyword>
<evidence type="ECO:0000256" key="5">
    <source>
        <dbReference type="SAM" id="Phobius"/>
    </source>
</evidence>
<evidence type="ECO:0000256" key="4">
    <source>
        <dbReference type="SAM" id="Coils"/>
    </source>
</evidence>
<gene>
    <name evidence="7" type="ORF">NDR86_36960</name>
</gene>
<dbReference type="Gene3D" id="1.20.5.1930">
    <property type="match status" value="1"/>
</dbReference>
<evidence type="ECO:0000256" key="3">
    <source>
        <dbReference type="ARBA" id="ARBA00023012"/>
    </source>
</evidence>
<feature type="transmembrane region" description="Helical" evidence="5">
    <location>
        <begin position="20"/>
        <end position="38"/>
    </location>
</feature>
<dbReference type="InterPro" id="IPR005467">
    <property type="entry name" value="His_kinase_dom"/>
</dbReference>
<dbReference type="InterPro" id="IPR011712">
    <property type="entry name" value="Sig_transdc_His_kin_sub3_dim/P"/>
</dbReference>
<evidence type="ECO:0000313" key="8">
    <source>
        <dbReference type="Proteomes" id="UP001139157"/>
    </source>
</evidence>
<accession>A0A9X2EDT1</accession>
<dbReference type="GO" id="GO:0016020">
    <property type="term" value="C:membrane"/>
    <property type="evidence" value="ECO:0007669"/>
    <property type="project" value="InterPro"/>
</dbReference>